<dbReference type="EMBL" id="VSRR010043496">
    <property type="protein sequence ID" value="MPC76483.1"/>
    <property type="molecule type" value="Genomic_DNA"/>
</dbReference>
<keyword evidence="2" id="KW-1185">Reference proteome</keyword>
<protein>
    <submittedName>
        <fullName evidence="1">Uncharacterized protein</fullName>
    </submittedName>
</protein>
<evidence type="ECO:0000313" key="1">
    <source>
        <dbReference type="EMBL" id="MPC76483.1"/>
    </source>
</evidence>
<dbReference type="Proteomes" id="UP000324222">
    <property type="component" value="Unassembled WGS sequence"/>
</dbReference>
<accession>A0A5B7I2K4</accession>
<organism evidence="1 2">
    <name type="scientific">Portunus trituberculatus</name>
    <name type="common">Swimming crab</name>
    <name type="synonym">Neptunus trituberculatus</name>
    <dbReference type="NCBI Taxonomy" id="210409"/>
    <lineage>
        <taxon>Eukaryota</taxon>
        <taxon>Metazoa</taxon>
        <taxon>Ecdysozoa</taxon>
        <taxon>Arthropoda</taxon>
        <taxon>Crustacea</taxon>
        <taxon>Multicrustacea</taxon>
        <taxon>Malacostraca</taxon>
        <taxon>Eumalacostraca</taxon>
        <taxon>Eucarida</taxon>
        <taxon>Decapoda</taxon>
        <taxon>Pleocyemata</taxon>
        <taxon>Brachyura</taxon>
        <taxon>Eubrachyura</taxon>
        <taxon>Portunoidea</taxon>
        <taxon>Portunidae</taxon>
        <taxon>Portuninae</taxon>
        <taxon>Portunus</taxon>
    </lineage>
</organism>
<proteinExistence type="predicted"/>
<gene>
    <name evidence="1" type="ORF">E2C01_070897</name>
</gene>
<dbReference type="AlphaFoldDB" id="A0A5B7I2K4"/>
<reference evidence="1 2" key="1">
    <citation type="submission" date="2019-05" db="EMBL/GenBank/DDBJ databases">
        <title>Another draft genome of Portunus trituberculatus and its Hox gene families provides insights of decapod evolution.</title>
        <authorList>
            <person name="Jeong J.-H."/>
            <person name="Song I."/>
            <person name="Kim S."/>
            <person name="Choi T."/>
            <person name="Kim D."/>
            <person name="Ryu S."/>
            <person name="Kim W."/>
        </authorList>
    </citation>
    <scope>NUCLEOTIDE SEQUENCE [LARGE SCALE GENOMIC DNA]</scope>
    <source>
        <tissue evidence="1">Muscle</tissue>
    </source>
</reference>
<name>A0A5B7I2K4_PORTR</name>
<evidence type="ECO:0000313" key="2">
    <source>
        <dbReference type="Proteomes" id="UP000324222"/>
    </source>
</evidence>
<comment type="caution">
    <text evidence="1">The sequence shown here is derived from an EMBL/GenBank/DDBJ whole genome shotgun (WGS) entry which is preliminary data.</text>
</comment>
<sequence>MVVVVVVVVAAVEEEVQLEIKGTLISALIMASAAAEENVRWRRKINGCNSGICGAVMRQRKRRGRDEKEGQGGCRRRVMG</sequence>